<accession>A0ACC1X6A0</accession>
<sequence length="565" mass="63842">MVKPSGLDKHKGGDGSSSRSSSKRRRRVTEPRPLPEPNSTEELSEGGGANYESNSVTLTDPDALDCPICYEHLFIPVFQCENGHIACSKCCSKLADRCPSCCLPVGFRNRAIEKILESSKVLCQNAKYGCREIMIFNDRHNHETKCGYAPCSCPLSSCEFIDSSSQLYQHFSDKHKQSAVQFLYNSFFQIKLNVQDKYLILQEKKEGTLFVLNNSKNADHSANIISIDCIAPKGIDLLMDYDIIARHLSGHKVILHSLNILNLVKNIYADFPTKFRPVTVERPQVLLPLVNAPMTNYTLAWLEQEGVAEIRGDFVLISGDIVSNMSLTQVLQEHKERKKKDYKAVMTMIIKKSKPFPITHQSRLGTDELFMAIDPITKQLLYFEDKENHLKRTICLDKMLLAENPSMSLYYDKLVVIGEHFVESAYSKVSLFQQPAALDSDEELEYADNSDRTIELSLDKCNGEMTSDSSEDHKTEFGTGGVGYIYGRHEEEWRHSVAPIPADRRAEITHAIDDDQEFVTQDGTALSASGELMSDTNTNASEGDIREDSKDDFLYFEKEVNYRFN</sequence>
<evidence type="ECO:0000313" key="1">
    <source>
        <dbReference type="EMBL" id="KAJ4706971.1"/>
    </source>
</evidence>
<organism evidence="1 2">
    <name type="scientific">Melia azedarach</name>
    <name type="common">Chinaberry tree</name>
    <dbReference type="NCBI Taxonomy" id="155640"/>
    <lineage>
        <taxon>Eukaryota</taxon>
        <taxon>Viridiplantae</taxon>
        <taxon>Streptophyta</taxon>
        <taxon>Embryophyta</taxon>
        <taxon>Tracheophyta</taxon>
        <taxon>Spermatophyta</taxon>
        <taxon>Magnoliopsida</taxon>
        <taxon>eudicotyledons</taxon>
        <taxon>Gunneridae</taxon>
        <taxon>Pentapetalae</taxon>
        <taxon>rosids</taxon>
        <taxon>malvids</taxon>
        <taxon>Sapindales</taxon>
        <taxon>Meliaceae</taxon>
        <taxon>Melia</taxon>
    </lineage>
</organism>
<proteinExistence type="predicted"/>
<reference evidence="1 2" key="1">
    <citation type="journal article" date="2023" name="Science">
        <title>Complex scaffold remodeling in plant triterpene biosynthesis.</title>
        <authorList>
            <person name="De La Pena R."/>
            <person name="Hodgson H."/>
            <person name="Liu J.C."/>
            <person name="Stephenson M.J."/>
            <person name="Martin A.C."/>
            <person name="Owen C."/>
            <person name="Harkess A."/>
            <person name="Leebens-Mack J."/>
            <person name="Jimenez L.E."/>
            <person name="Osbourn A."/>
            <person name="Sattely E.S."/>
        </authorList>
    </citation>
    <scope>NUCLEOTIDE SEQUENCE [LARGE SCALE GENOMIC DNA]</scope>
    <source>
        <strain evidence="2">cv. JPN11</strain>
        <tissue evidence="1">Leaf</tissue>
    </source>
</reference>
<dbReference type="EMBL" id="CM051404">
    <property type="protein sequence ID" value="KAJ4706971.1"/>
    <property type="molecule type" value="Genomic_DNA"/>
</dbReference>
<evidence type="ECO:0000313" key="2">
    <source>
        <dbReference type="Proteomes" id="UP001164539"/>
    </source>
</evidence>
<gene>
    <name evidence="1" type="ORF">OWV82_020552</name>
</gene>
<keyword evidence="2" id="KW-1185">Reference proteome</keyword>
<name>A0ACC1X6A0_MELAZ</name>
<protein>
    <submittedName>
        <fullName evidence="1">E3 ubiquitin-protein ligase</fullName>
    </submittedName>
</protein>
<dbReference type="Proteomes" id="UP001164539">
    <property type="component" value="Chromosome 11"/>
</dbReference>
<comment type="caution">
    <text evidence="1">The sequence shown here is derived from an EMBL/GenBank/DDBJ whole genome shotgun (WGS) entry which is preliminary data.</text>
</comment>